<sequence length="182" mass="19693">MAAAMVLALALTAACGNDEPAEHDNHAGQSPKGPATAEVIMPYGEGFEHLQNQPPEAVAETALLRLAHATPAQIEDQDAAVQLLRGVVTPELWRRLTTDPAAVVPFMTGPAWRAWDSTGGGVHVTVKQDDEQHPPDTTESWARKFSVTRKLDGSETPVKDTYIVGLRQISGQWRVDDLRLLG</sequence>
<dbReference type="AlphaFoldDB" id="A0A365P8B7"/>
<dbReference type="Proteomes" id="UP000252187">
    <property type="component" value="Unassembled WGS sequence"/>
</dbReference>
<accession>A0A365P8B7</accession>
<comment type="caution">
    <text evidence="1">The sequence shown here is derived from an EMBL/GenBank/DDBJ whole genome shotgun (WGS) entry which is preliminary data.</text>
</comment>
<reference evidence="1 2" key="1">
    <citation type="submission" date="2018-06" db="EMBL/GenBank/DDBJ databases">
        <title>Whole genome sequencing of four bacterial strains from South Shetland trench revealing bio-synthetic gene clusters.</title>
        <authorList>
            <person name="Abdel-Mageed W.M."/>
            <person name="Lehri B."/>
            <person name="Jarmusch S.A."/>
            <person name="Miranda K."/>
            <person name="Goodfellow M."/>
            <person name="Jaspars M."/>
            <person name="Karlyshev A.V."/>
        </authorList>
    </citation>
    <scope>NUCLEOTIDE SEQUENCE [LARGE SCALE GENOMIC DNA]</scope>
    <source>
        <strain evidence="1 2">SST1</strain>
    </source>
</reference>
<organism evidence="1 2">
    <name type="scientific">Dietzia maris</name>
    <dbReference type="NCBI Taxonomy" id="37915"/>
    <lineage>
        <taxon>Bacteria</taxon>
        <taxon>Bacillati</taxon>
        <taxon>Actinomycetota</taxon>
        <taxon>Actinomycetes</taxon>
        <taxon>Mycobacteriales</taxon>
        <taxon>Dietziaceae</taxon>
        <taxon>Dietzia</taxon>
    </lineage>
</organism>
<proteinExistence type="predicted"/>
<evidence type="ECO:0000313" key="2">
    <source>
        <dbReference type="Proteomes" id="UP000252187"/>
    </source>
</evidence>
<protein>
    <recommendedName>
        <fullName evidence="3">DUF3828 domain-containing protein</fullName>
    </recommendedName>
</protein>
<dbReference type="EMBL" id="QNTT01000045">
    <property type="protein sequence ID" value="RBA32476.1"/>
    <property type="molecule type" value="Genomic_DNA"/>
</dbReference>
<gene>
    <name evidence="1" type="ORF">DQ226_13900</name>
</gene>
<evidence type="ECO:0000313" key="1">
    <source>
        <dbReference type="EMBL" id="RBA32476.1"/>
    </source>
</evidence>
<evidence type="ECO:0008006" key="3">
    <source>
        <dbReference type="Google" id="ProtNLM"/>
    </source>
</evidence>
<name>A0A365P8B7_9ACTN</name>